<name>A0AAV8XAR4_9CUCU</name>
<dbReference type="GO" id="GO:0005829">
    <property type="term" value="C:cytosol"/>
    <property type="evidence" value="ECO:0007669"/>
    <property type="project" value="TreeGrafter"/>
</dbReference>
<proteinExistence type="predicted"/>
<dbReference type="Pfam" id="PF09777">
    <property type="entry name" value="OSTMP1"/>
    <property type="match status" value="1"/>
</dbReference>
<keyword evidence="1" id="KW-0472">Membrane</keyword>
<sequence length="255" mass="29565">MAYTILVFNILLITILIYHAVGREVPSACNDVRDQFAVAISEFTWCSINSSRPIKLCENCADYYINIISTYQNMSEVKSVNGTPCLDYFVNLDRLQIVETQYLSSVDLWNRGKCYECYVAANGTQSRERSNEYKQFMNYYESYNSCVTNNHDNPCPNCMDSYDLLQNYFLGISNSNERISFCIDLADLMNSTWTYWGENCCKYRKHHEYIFIGSTIGVIILTIFFYIGVQFCAEKRVPTIIQQTRFAESLSSLRN</sequence>
<keyword evidence="1" id="KW-1133">Transmembrane helix</keyword>
<organism evidence="3 4">
    <name type="scientific">Aromia moschata</name>
    <dbReference type="NCBI Taxonomy" id="1265417"/>
    <lineage>
        <taxon>Eukaryota</taxon>
        <taxon>Metazoa</taxon>
        <taxon>Ecdysozoa</taxon>
        <taxon>Arthropoda</taxon>
        <taxon>Hexapoda</taxon>
        <taxon>Insecta</taxon>
        <taxon>Pterygota</taxon>
        <taxon>Neoptera</taxon>
        <taxon>Endopterygota</taxon>
        <taxon>Coleoptera</taxon>
        <taxon>Polyphaga</taxon>
        <taxon>Cucujiformia</taxon>
        <taxon>Chrysomeloidea</taxon>
        <taxon>Cerambycidae</taxon>
        <taxon>Cerambycinae</taxon>
        <taxon>Callichromatini</taxon>
        <taxon>Aromia</taxon>
    </lineage>
</organism>
<keyword evidence="4" id="KW-1185">Reference proteome</keyword>
<evidence type="ECO:0000256" key="2">
    <source>
        <dbReference type="SAM" id="SignalP"/>
    </source>
</evidence>
<evidence type="ECO:0000256" key="1">
    <source>
        <dbReference type="SAM" id="Phobius"/>
    </source>
</evidence>
<dbReference type="Proteomes" id="UP001162162">
    <property type="component" value="Unassembled WGS sequence"/>
</dbReference>
<evidence type="ECO:0000313" key="4">
    <source>
        <dbReference type="Proteomes" id="UP001162162"/>
    </source>
</evidence>
<evidence type="ECO:0008006" key="5">
    <source>
        <dbReference type="Google" id="ProtNLM"/>
    </source>
</evidence>
<keyword evidence="2" id="KW-0732">Signal</keyword>
<comment type="caution">
    <text evidence="3">The sequence shown here is derived from an EMBL/GenBank/DDBJ whole genome shotgun (WGS) entry which is preliminary data.</text>
</comment>
<feature type="transmembrane region" description="Helical" evidence="1">
    <location>
        <begin position="209"/>
        <end position="229"/>
    </location>
</feature>
<evidence type="ECO:0000313" key="3">
    <source>
        <dbReference type="EMBL" id="KAJ8935575.1"/>
    </source>
</evidence>
<accession>A0AAV8XAR4</accession>
<dbReference type="AlphaFoldDB" id="A0AAV8XAR4"/>
<dbReference type="EMBL" id="JAPWTK010000863">
    <property type="protein sequence ID" value="KAJ8935575.1"/>
    <property type="molecule type" value="Genomic_DNA"/>
</dbReference>
<gene>
    <name evidence="3" type="ORF">NQ318_000842</name>
</gene>
<feature type="chain" id="PRO_5043395565" description="Osteopetrosis-associated transmembrane protein 1" evidence="2">
    <location>
        <begin position="23"/>
        <end position="255"/>
    </location>
</feature>
<dbReference type="PANTHER" id="PTHR15644:SF2">
    <property type="entry name" value="OSTEOPETROSIS-ASSOCIATED TRANSMEMBRANE PROTEIN 1"/>
    <property type="match status" value="1"/>
</dbReference>
<protein>
    <recommendedName>
        <fullName evidence="5">Osteopetrosis-associated transmembrane protein 1</fullName>
    </recommendedName>
</protein>
<keyword evidence="1" id="KW-0812">Transmembrane</keyword>
<reference evidence="3" key="1">
    <citation type="journal article" date="2023" name="Insect Mol. Biol.">
        <title>Genome sequencing provides insights into the evolution of gene families encoding plant cell wall-degrading enzymes in longhorned beetles.</title>
        <authorList>
            <person name="Shin N.R."/>
            <person name="Okamura Y."/>
            <person name="Kirsch R."/>
            <person name="Pauchet Y."/>
        </authorList>
    </citation>
    <scope>NUCLEOTIDE SEQUENCE</scope>
    <source>
        <strain evidence="3">AMC_N1</strain>
    </source>
</reference>
<dbReference type="PANTHER" id="PTHR15644">
    <property type="entry name" value="OSTEOPETROSIS ASSOCIATED TRANSMEMBRANE PROTEIN 1"/>
    <property type="match status" value="1"/>
</dbReference>
<feature type="signal peptide" evidence="2">
    <location>
        <begin position="1"/>
        <end position="22"/>
    </location>
</feature>
<dbReference type="InterPro" id="IPR019172">
    <property type="entry name" value="Osteopetrosis-assoc_TM_1"/>
</dbReference>